<keyword evidence="1" id="KW-0812">Transmembrane</keyword>
<evidence type="ECO:0000256" key="1">
    <source>
        <dbReference type="SAM" id="Phobius"/>
    </source>
</evidence>
<accession>A0A1I6J4K8</accession>
<feature type="transmembrane region" description="Helical" evidence="1">
    <location>
        <begin position="258"/>
        <end position="282"/>
    </location>
</feature>
<dbReference type="EMBL" id="FOYT01000006">
    <property type="protein sequence ID" value="SFR73878.1"/>
    <property type="molecule type" value="Genomic_DNA"/>
</dbReference>
<dbReference type="AlphaFoldDB" id="A0A1I6J4K8"/>
<protein>
    <submittedName>
        <fullName evidence="2">Uncharacterized protein</fullName>
    </submittedName>
</protein>
<evidence type="ECO:0000313" key="3">
    <source>
        <dbReference type="Proteomes" id="UP000198531"/>
    </source>
</evidence>
<keyword evidence="1" id="KW-0472">Membrane</keyword>
<proteinExistence type="predicted"/>
<feature type="transmembrane region" description="Helical" evidence="1">
    <location>
        <begin position="210"/>
        <end position="232"/>
    </location>
</feature>
<feature type="transmembrane region" description="Helical" evidence="1">
    <location>
        <begin position="59"/>
        <end position="81"/>
    </location>
</feature>
<dbReference type="Proteomes" id="UP000198531">
    <property type="component" value="Unassembled WGS sequence"/>
</dbReference>
<evidence type="ECO:0000313" key="2">
    <source>
        <dbReference type="EMBL" id="SFR73878.1"/>
    </source>
</evidence>
<sequence length="291" mass="30313">MIELLTRLRTPRDISAPQIALELGVGTATTSLTLLVLVLSGVAWVGIGPVVLGPLPAILAVGGVLVGPAAVVGGTLGLLLYQLLHAVVAPLELLEALLFGATVAFVWNSFESAETRERRPLSRLARLTAAGGVASLWTAVVYAFAVQLTGTFSFYPTAAFVALSTALSAVLVGGPFLTAAAVLSKVVDLPRLTTVTQAMLRFRSGAGREVVGPLSAVALGWFVLGSGLSIGFQLTELIPAFHFRLRDLGYLLFLKSEAMGHGGATVQVGLGVACLVLSAFVVRRRLRSEAN</sequence>
<keyword evidence="1" id="KW-1133">Transmembrane helix</keyword>
<gene>
    <name evidence="2" type="ORF">SAMN04487947_4034</name>
</gene>
<feature type="transmembrane region" description="Helical" evidence="1">
    <location>
        <begin position="158"/>
        <end position="183"/>
    </location>
</feature>
<feature type="transmembrane region" description="Helical" evidence="1">
    <location>
        <begin position="32"/>
        <end position="52"/>
    </location>
</feature>
<feature type="transmembrane region" description="Helical" evidence="1">
    <location>
        <begin position="127"/>
        <end position="146"/>
    </location>
</feature>
<name>A0A1I6J4K8_9EURY</name>
<reference evidence="3" key="1">
    <citation type="submission" date="2016-10" db="EMBL/GenBank/DDBJ databases">
        <authorList>
            <person name="Varghese N."/>
            <person name="Submissions S."/>
        </authorList>
    </citation>
    <scope>NUCLEOTIDE SEQUENCE [LARGE SCALE GENOMIC DNA]</scope>
    <source>
        <strain evidence="3">CGMCC 1.7736</strain>
    </source>
</reference>
<organism evidence="2 3">
    <name type="scientific">Halogeometricum rufum</name>
    <dbReference type="NCBI Taxonomy" id="553469"/>
    <lineage>
        <taxon>Archaea</taxon>
        <taxon>Methanobacteriati</taxon>
        <taxon>Methanobacteriota</taxon>
        <taxon>Stenosarchaea group</taxon>
        <taxon>Halobacteria</taxon>
        <taxon>Halobacteriales</taxon>
        <taxon>Haloferacaceae</taxon>
        <taxon>Halogeometricum</taxon>
    </lineage>
</organism>
<dbReference type="STRING" id="553469.SAMN04487947_4034"/>
<keyword evidence="3" id="KW-1185">Reference proteome</keyword>